<comment type="catalytic activity">
    <reaction evidence="14 15">
        <text>a ubiquinone + NADH + 5 H(+)(in) = a ubiquinol + NAD(+) + 4 H(+)(out)</text>
        <dbReference type="Rhea" id="RHEA:29091"/>
        <dbReference type="Rhea" id="RHEA-COMP:9565"/>
        <dbReference type="Rhea" id="RHEA-COMP:9566"/>
        <dbReference type="ChEBI" id="CHEBI:15378"/>
        <dbReference type="ChEBI" id="CHEBI:16389"/>
        <dbReference type="ChEBI" id="CHEBI:17976"/>
        <dbReference type="ChEBI" id="CHEBI:57540"/>
        <dbReference type="ChEBI" id="CHEBI:57945"/>
        <dbReference type="EC" id="7.1.1.2"/>
    </reaction>
</comment>
<evidence type="ECO:0000256" key="14">
    <source>
        <dbReference type="ARBA" id="ARBA00049551"/>
    </source>
</evidence>
<comment type="subcellular location">
    <subcellularLocation>
        <location evidence="1 15">Mitochondrion membrane</location>
        <topology evidence="1 15">Multi-pass membrane protein</topology>
    </subcellularLocation>
</comment>
<keyword evidence="15" id="KW-0830">Ubiquinone</keyword>
<keyword evidence="10 15" id="KW-1133">Transmembrane helix</keyword>
<dbReference type="PANTHER" id="PTHR11435:SF1">
    <property type="entry name" value="NADH-UBIQUINONE OXIDOREDUCTASE CHAIN 6"/>
    <property type="match status" value="1"/>
</dbReference>
<dbReference type="GO" id="GO:0008137">
    <property type="term" value="F:NADH dehydrogenase (ubiquinone) activity"/>
    <property type="evidence" value="ECO:0007669"/>
    <property type="project" value="UniProtKB-EC"/>
</dbReference>
<proteinExistence type="inferred from homology"/>
<dbReference type="EMBL" id="MN414243">
    <property type="protein sequence ID" value="QGQ61703.1"/>
    <property type="molecule type" value="Genomic_DNA"/>
</dbReference>
<gene>
    <name evidence="16" type="primary">ND6</name>
</gene>
<feature type="transmembrane region" description="Helical" evidence="15">
    <location>
        <begin position="6"/>
        <end position="32"/>
    </location>
</feature>
<organism evidence="16">
    <name type="scientific">Pseudolebinthus lunipterus</name>
    <dbReference type="NCBI Taxonomy" id="2681891"/>
    <lineage>
        <taxon>Eukaryota</taxon>
        <taxon>Metazoa</taxon>
        <taxon>Ecdysozoa</taxon>
        <taxon>Arthropoda</taxon>
        <taxon>Hexapoda</taxon>
        <taxon>Insecta</taxon>
        <taxon>Pterygota</taxon>
        <taxon>Neoptera</taxon>
        <taxon>Polyneoptera</taxon>
        <taxon>Orthoptera</taxon>
        <taxon>Ensifera</taxon>
        <taxon>Gryllidea</taxon>
        <taxon>Grylloidea</taxon>
        <taxon>Gryllidae</taxon>
        <taxon>Eneopterinae</taxon>
        <taxon>Pseudolebinthus</taxon>
    </lineage>
</organism>
<evidence type="ECO:0000256" key="7">
    <source>
        <dbReference type="ARBA" id="ARBA00022692"/>
    </source>
</evidence>
<reference evidence="16" key="2">
    <citation type="submission" date="2019-12" db="EMBL/GenBank/DDBJ databases">
        <title>Pseudolebinthus lunipterus sp. nov.: a striking deaf and mute new cricket from Malawi (Orthoptera, Gryllidae, Eneopterinae).</title>
        <authorList>
            <person name="Murphy R.J."/>
            <person name="Guillaume M."/>
        </authorList>
    </citation>
    <scope>NUCLEOTIDE SEQUENCE</scope>
</reference>
<evidence type="ECO:0000256" key="4">
    <source>
        <dbReference type="ARBA" id="ARBA00021095"/>
    </source>
</evidence>
<feature type="transmembrane region" description="Helical" evidence="15">
    <location>
        <begin position="141"/>
        <end position="159"/>
    </location>
</feature>
<feature type="transmembrane region" description="Helical" evidence="15">
    <location>
        <begin position="44"/>
        <end position="69"/>
    </location>
</feature>
<name>A0A650BX76_9ORTH</name>
<keyword evidence="7 15" id="KW-0812">Transmembrane</keyword>
<reference evidence="16" key="1">
    <citation type="submission" date="2019-09" db="EMBL/GenBank/DDBJ databases">
        <authorList>
            <person name="Nattier R."/>
            <person name="Salazar K."/>
            <person name="Robillard T."/>
        </authorList>
    </citation>
    <scope>NUCLEOTIDE SEQUENCE</scope>
</reference>
<comment type="function">
    <text evidence="15">Core subunit of the mitochondrial membrane respiratory chain NADH dehydrogenase (Complex I) which catalyzes electron transfer from NADH through the respiratory chain, using ubiquinone as an electron acceptor. Essential for the catalytic activity and assembly of complex I.</text>
</comment>
<evidence type="ECO:0000256" key="13">
    <source>
        <dbReference type="ARBA" id="ARBA00023136"/>
    </source>
</evidence>
<keyword evidence="9 15" id="KW-0249">Electron transport</keyword>
<evidence type="ECO:0000256" key="15">
    <source>
        <dbReference type="RuleBase" id="RU004430"/>
    </source>
</evidence>
<keyword evidence="5 15" id="KW-0813">Transport</keyword>
<evidence type="ECO:0000256" key="9">
    <source>
        <dbReference type="ARBA" id="ARBA00022982"/>
    </source>
</evidence>
<evidence type="ECO:0000256" key="5">
    <source>
        <dbReference type="ARBA" id="ARBA00022448"/>
    </source>
</evidence>
<dbReference type="InterPro" id="IPR001457">
    <property type="entry name" value="NADH_UbQ/plastoQ_OxRdtase_su6"/>
</dbReference>
<dbReference type="InterPro" id="IPR050269">
    <property type="entry name" value="ComplexI_Subunit6"/>
</dbReference>
<dbReference type="GO" id="GO:0031966">
    <property type="term" value="C:mitochondrial membrane"/>
    <property type="evidence" value="ECO:0007669"/>
    <property type="project" value="UniProtKB-SubCell"/>
</dbReference>
<keyword evidence="11 15" id="KW-0520">NAD</keyword>
<dbReference type="EC" id="7.1.1.2" evidence="3 15"/>
<evidence type="ECO:0000256" key="6">
    <source>
        <dbReference type="ARBA" id="ARBA00022660"/>
    </source>
</evidence>
<keyword evidence="13 15" id="KW-0472">Membrane</keyword>
<sequence>MNINILMIIMITLNTLFLLMTHPLASTLLIILQTINICMMLGPLFYSFWFSYILFMIFLGGMLVLFIYITSLASNEMFHLPNKSMLITLMISIIMLIMLYSTKHNQFNYNMKNDQLNSSFIMIISTENPTNLYQLYNIPNVNLTLLTIMYLLITLIILVKMTQIQEGPLRQMNN</sequence>
<evidence type="ECO:0000256" key="10">
    <source>
        <dbReference type="ARBA" id="ARBA00022989"/>
    </source>
</evidence>
<dbReference type="PANTHER" id="PTHR11435">
    <property type="entry name" value="NADH UBIQUINONE OXIDOREDUCTASE SUBUNIT ND6"/>
    <property type="match status" value="1"/>
</dbReference>
<geneLocation type="mitochondrion" evidence="16"/>
<dbReference type="AlphaFoldDB" id="A0A650BX76"/>
<comment type="similarity">
    <text evidence="2 15">Belongs to the complex I subunit 6 family.</text>
</comment>
<feature type="transmembrane region" description="Helical" evidence="15">
    <location>
        <begin position="84"/>
        <end position="102"/>
    </location>
</feature>
<keyword evidence="6 15" id="KW-0679">Respiratory chain</keyword>
<dbReference type="Pfam" id="PF00499">
    <property type="entry name" value="Oxidored_q3"/>
    <property type="match status" value="1"/>
</dbReference>
<evidence type="ECO:0000256" key="12">
    <source>
        <dbReference type="ARBA" id="ARBA00023128"/>
    </source>
</evidence>
<evidence type="ECO:0000256" key="1">
    <source>
        <dbReference type="ARBA" id="ARBA00004225"/>
    </source>
</evidence>
<protein>
    <recommendedName>
        <fullName evidence="4 15">NADH-ubiquinone oxidoreductase chain 6</fullName>
        <ecNumber evidence="3 15">7.1.1.2</ecNumber>
    </recommendedName>
</protein>
<evidence type="ECO:0000256" key="3">
    <source>
        <dbReference type="ARBA" id="ARBA00012944"/>
    </source>
</evidence>
<evidence type="ECO:0000256" key="11">
    <source>
        <dbReference type="ARBA" id="ARBA00023027"/>
    </source>
</evidence>
<accession>A0A650BX76</accession>
<evidence type="ECO:0000256" key="2">
    <source>
        <dbReference type="ARBA" id="ARBA00005698"/>
    </source>
</evidence>
<evidence type="ECO:0000256" key="8">
    <source>
        <dbReference type="ARBA" id="ARBA00022967"/>
    </source>
</evidence>
<keyword evidence="8 15" id="KW-1278">Translocase</keyword>
<keyword evidence="12 15" id="KW-0496">Mitochondrion</keyword>
<evidence type="ECO:0000313" key="16">
    <source>
        <dbReference type="EMBL" id="QGQ61703.1"/>
    </source>
</evidence>